<keyword evidence="6" id="KW-1185">Reference proteome</keyword>
<dbReference type="GO" id="GO:0016491">
    <property type="term" value="F:oxidoreductase activity"/>
    <property type="evidence" value="ECO:0007669"/>
    <property type="project" value="UniProtKB-KW"/>
</dbReference>
<dbReference type="InterPro" id="IPR036291">
    <property type="entry name" value="NAD(P)-bd_dom_sf"/>
</dbReference>
<evidence type="ECO:0000256" key="3">
    <source>
        <dbReference type="RuleBase" id="RU000363"/>
    </source>
</evidence>
<feature type="domain" description="Ketoreductase" evidence="4">
    <location>
        <begin position="35"/>
        <end position="219"/>
    </location>
</feature>
<comment type="caution">
    <text evidence="5">The sequence shown here is derived from an EMBL/GenBank/DDBJ whole genome shotgun (WGS) entry which is preliminary data.</text>
</comment>
<dbReference type="OrthoDB" id="9792003at2"/>
<accession>A0A401ZGM9</accession>
<dbReference type="PANTHER" id="PTHR44196:SF1">
    <property type="entry name" value="DEHYDROGENASE_REDUCTASE SDR FAMILY MEMBER 7B"/>
    <property type="match status" value="1"/>
</dbReference>
<sequence>MGSEGKPSAFKTAVGVVRALMTVARRKTPPDMHGQVVLITGGSRGLGLAMAEEFALQGARLVLAAQDEEELEQARRQLAEQGAPVLAIPCDMTNREQVQHLIDQATEHYGRIDILVNNAGIITVGPVLSQTLNDFEDSMNIIYWGAVYATLAVLPQMVERKQGCIVNISSIGGKVSVPHLLPYSSGKFALTGFSEGLHAELAKEGIHVVTVTPGLMRTGSPVNALFKGKHHAEYTWFSLSDSLPFLSTSAKQAAQHIVHATQKHRVAVTLTIPAKLLAFFHGMFPQMTIRLLSIVNRLLPDSGGADGFDSSTGRESETRLSQSFLTTLGRKAAQDYNEDA</sequence>
<dbReference type="Gene3D" id="3.40.50.720">
    <property type="entry name" value="NAD(P)-binding Rossmann-like Domain"/>
    <property type="match status" value="1"/>
</dbReference>
<dbReference type="InterPro" id="IPR057326">
    <property type="entry name" value="KR_dom"/>
</dbReference>
<comment type="similarity">
    <text evidence="1 3">Belongs to the short-chain dehydrogenases/reductases (SDR) family.</text>
</comment>
<proteinExistence type="inferred from homology"/>
<dbReference type="SMART" id="SM00822">
    <property type="entry name" value="PKS_KR"/>
    <property type="match status" value="1"/>
</dbReference>
<reference evidence="6" key="1">
    <citation type="submission" date="2018-12" db="EMBL/GenBank/DDBJ databases">
        <title>Tengunoibacter tsumagoiensis gen. nov., sp. nov., Dictyobacter kobayashii sp. nov., D. alpinus sp. nov., and D. joshuensis sp. nov. and description of Dictyobacteraceae fam. nov. within the order Ktedonobacterales isolated from Tengu-no-mugimeshi.</title>
        <authorList>
            <person name="Wang C.M."/>
            <person name="Zheng Y."/>
            <person name="Sakai Y."/>
            <person name="Toyoda A."/>
            <person name="Minakuchi Y."/>
            <person name="Abe K."/>
            <person name="Yokota A."/>
            <person name="Yabe S."/>
        </authorList>
    </citation>
    <scope>NUCLEOTIDE SEQUENCE [LARGE SCALE GENOMIC DNA]</scope>
    <source>
        <strain evidence="6">S-27</strain>
    </source>
</reference>
<dbReference type="InterPro" id="IPR020904">
    <property type="entry name" value="Sc_DH/Rdtase_CS"/>
</dbReference>
<dbReference type="EMBL" id="BIFQ01000001">
    <property type="protein sequence ID" value="GCE06041.1"/>
    <property type="molecule type" value="Genomic_DNA"/>
</dbReference>
<dbReference type="Proteomes" id="UP000287224">
    <property type="component" value="Unassembled WGS sequence"/>
</dbReference>
<dbReference type="InterPro" id="IPR002347">
    <property type="entry name" value="SDR_fam"/>
</dbReference>
<dbReference type="GO" id="GO:0016020">
    <property type="term" value="C:membrane"/>
    <property type="evidence" value="ECO:0007669"/>
    <property type="project" value="TreeGrafter"/>
</dbReference>
<name>A0A401ZGM9_9CHLR</name>
<evidence type="ECO:0000259" key="4">
    <source>
        <dbReference type="SMART" id="SM00822"/>
    </source>
</evidence>
<dbReference type="PROSITE" id="PS00061">
    <property type="entry name" value="ADH_SHORT"/>
    <property type="match status" value="1"/>
</dbReference>
<keyword evidence="2" id="KW-0560">Oxidoreductase</keyword>
<dbReference type="AlphaFoldDB" id="A0A401ZGM9"/>
<dbReference type="PANTHER" id="PTHR44196">
    <property type="entry name" value="DEHYDROGENASE/REDUCTASE SDR FAMILY MEMBER 7B"/>
    <property type="match status" value="1"/>
</dbReference>
<evidence type="ECO:0000313" key="5">
    <source>
        <dbReference type="EMBL" id="GCE06041.1"/>
    </source>
</evidence>
<dbReference type="SUPFAM" id="SSF51735">
    <property type="entry name" value="NAD(P)-binding Rossmann-fold domains"/>
    <property type="match status" value="1"/>
</dbReference>
<dbReference type="PRINTS" id="PR00081">
    <property type="entry name" value="GDHRDH"/>
</dbReference>
<protein>
    <submittedName>
        <fullName evidence="5">Ketoacyl reductase</fullName>
    </submittedName>
</protein>
<evidence type="ECO:0000256" key="2">
    <source>
        <dbReference type="ARBA" id="ARBA00023002"/>
    </source>
</evidence>
<evidence type="ECO:0000256" key="1">
    <source>
        <dbReference type="ARBA" id="ARBA00006484"/>
    </source>
</evidence>
<gene>
    <name evidence="5" type="ORF">KDAU_33700</name>
</gene>
<dbReference type="Pfam" id="PF00106">
    <property type="entry name" value="adh_short"/>
    <property type="match status" value="1"/>
</dbReference>
<dbReference type="PRINTS" id="PR00080">
    <property type="entry name" value="SDRFAMILY"/>
</dbReference>
<organism evidence="5 6">
    <name type="scientific">Dictyobacter aurantiacus</name>
    <dbReference type="NCBI Taxonomy" id="1936993"/>
    <lineage>
        <taxon>Bacteria</taxon>
        <taxon>Bacillati</taxon>
        <taxon>Chloroflexota</taxon>
        <taxon>Ktedonobacteria</taxon>
        <taxon>Ktedonobacterales</taxon>
        <taxon>Dictyobacteraceae</taxon>
        <taxon>Dictyobacter</taxon>
    </lineage>
</organism>
<evidence type="ECO:0000313" key="6">
    <source>
        <dbReference type="Proteomes" id="UP000287224"/>
    </source>
</evidence>
<dbReference type="RefSeq" id="WP_160145921.1">
    <property type="nucleotide sequence ID" value="NZ_BIFQ01000001.1"/>
</dbReference>